<dbReference type="EMBL" id="JAPCID010000036">
    <property type="protein sequence ID" value="MDA0140240.1"/>
    <property type="molecule type" value="Genomic_DNA"/>
</dbReference>
<protein>
    <submittedName>
        <fullName evidence="2">DUF1385 domain-containing protein</fullName>
    </submittedName>
</protein>
<dbReference type="RefSeq" id="WP_202956838.1">
    <property type="nucleotide sequence ID" value="NZ_JAPCID010000036.1"/>
</dbReference>
<dbReference type="PANTHER" id="PTHR42867:SF1">
    <property type="entry name" value="MEMBRANE PROTEIN-RELATED"/>
    <property type="match status" value="1"/>
</dbReference>
<evidence type="ECO:0000313" key="2">
    <source>
        <dbReference type="EMBL" id="MDA0140240.1"/>
    </source>
</evidence>
<proteinExistence type="predicted"/>
<keyword evidence="1" id="KW-0472">Membrane</keyword>
<dbReference type="PANTHER" id="PTHR42867">
    <property type="entry name" value="MEMBRANE PROTEIN-RELATED"/>
    <property type="match status" value="1"/>
</dbReference>
<sequence>MSESPEQRDAPVGGQAVLEGVMMRGVSTWAVAIRHRDGHVAVEAHPVSSWVTRSPVLRFPVIRGVVALAQSMAIGAKALRGSIDAQETEPIPARTWAFALVAGLALAIGLFFALPVLLTSLIEGWLGSAWLFWLVEGGVRNAIFLTYLALLARQPHLRRLFQYHGAEHKTIAAYEAGLPLTVANAQRFSRLHPRCGTSFLLVVMVVAIFVFAPVGLPAWWILLLTRIVGVPLVAGISFELIKFAGRHRHSPWVRPIIWPGMQLQKLTTREPEDEQVVVAVAALEAVLAVEDPRAASREARIGVEVAA</sequence>
<name>A0ABT4RP14_9ACTN</name>
<evidence type="ECO:0000313" key="3">
    <source>
        <dbReference type="Proteomes" id="UP001147700"/>
    </source>
</evidence>
<reference evidence="2" key="1">
    <citation type="submission" date="2022-10" db="EMBL/GenBank/DDBJ databases">
        <title>The WGS of Solirubrobacter sp. CPCC 204708.</title>
        <authorList>
            <person name="Jiang Z."/>
        </authorList>
    </citation>
    <scope>NUCLEOTIDE SEQUENCE</scope>
    <source>
        <strain evidence="2">CPCC 204708</strain>
    </source>
</reference>
<evidence type="ECO:0000256" key="1">
    <source>
        <dbReference type="SAM" id="Phobius"/>
    </source>
</evidence>
<dbReference type="Pfam" id="PF07136">
    <property type="entry name" value="DUF1385"/>
    <property type="match status" value="1"/>
</dbReference>
<gene>
    <name evidence="2" type="ORF">OJ962_22265</name>
</gene>
<feature type="transmembrane region" description="Helical" evidence="1">
    <location>
        <begin position="96"/>
        <end position="118"/>
    </location>
</feature>
<keyword evidence="1" id="KW-1133">Transmembrane helix</keyword>
<dbReference type="InterPro" id="IPR010787">
    <property type="entry name" value="DUF1385"/>
</dbReference>
<keyword evidence="3" id="KW-1185">Reference proteome</keyword>
<accession>A0ABT4RP14</accession>
<dbReference type="Proteomes" id="UP001147700">
    <property type="component" value="Unassembled WGS sequence"/>
</dbReference>
<organism evidence="2 3">
    <name type="scientific">Solirubrobacter deserti</name>
    <dbReference type="NCBI Taxonomy" id="2282478"/>
    <lineage>
        <taxon>Bacteria</taxon>
        <taxon>Bacillati</taxon>
        <taxon>Actinomycetota</taxon>
        <taxon>Thermoleophilia</taxon>
        <taxon>Solirubrobacterales</taxon>
        <taxon>Solirubrobacteraceae</taxon>
        <taxon>Solirubrobacter</taxon>
    </lineage>
</organism>
<feature type="transmembrane region" description="Helical" evidence="1">
    <location>
        <begin position="195"/>
        <end position="212"/>
    </location>
</feature>
<feature type="transmembrane region" description="Helical" evidence="1">
    <location>
        <begin position="130"/>
        <end position="152"/>
    </location>
</feature>
<keyword evidence="1" id="KW-0812">Transmembrane</keyword>
<comment type="caution">
    <text evidence="2">The sequence shown here is derived from an EMBL/GenBank/DDBJ whole genome shotgun (WGS) entry which is preliminary data.</text>
</comment>